<dbReference type="GO" id="GO:0015074">
    <property type="term" value="P:DNA integration"/>
    <property type="evidence" value="ECO:0007669"/>
    <property type="project" value="InterPro"/>
</dbReference>
<keyword evidence="3" id="KW-1185">Reference proteome</keyword>
<dbReference type="SUPFAM" id="SSF53098">
    <property type="entry name" value="Ribonuclease H-like"/>
    <property type="match status" value="1"/>
</dbReference>
<reference evidence="2" key="2">
    <citation type="submission" date="2020-09" db="EMBL/GenBank/DDBJ databases">
        <authorList>
            <person name="Sun Q."/>
            <person name="Zhou Y."/>
        </authorList>
    </citation>
    <scope>NUCLEOTIDE SEQUENCE</scope>
    <source>
        <strain evidence="2">CGMCC 4.7679</strain>
    </source>
</reference>
<reference evidence="2" key="1">
    <citation type="journal article" date="2014" name="Int. J. Syst. Evol. Microbiol.">
        <title>Complete genome sequence of Corynebacterium casei LMG S-19264T (=DSM 44701T), isolated from a smear-ripened cheese.</title>
        <authorList>
            <consortium name="US DOE Joint Genome Institute (JGI-PGF)"/>
            <person name="Walter F."/>
            <person name="Albersmeier A."/>
            <person name="Kalinowski J."/>
            <person name="Ruckert C."/>
        </authorList>
    </citation>
    <scope>NUCLEOTIDE SEQUENCE</scope>
    <source>
        <strain evidence="2">CGMCC 4.7679</strain>
    </source>
</reference>
<sequence>MRTELVIDALGMATLRRTPESGNTILHSDHGSQFTAWAFGQRLRAAGILPSMGSVGDCYDNSMMESFWGALQLEVLDTKIWKTRDKLVTAIFEWIGCWYNRERRHSRVGMLSPAEFEVRNPERPTPNDER</sequence>
<dbReference type="InterPro" id="IPR012337">
    <property type="entry name" value="RNaseH-like_sf"/>
</dbReference>
<dbReference type="Gene3D" id="3.30.420.10">
    <property type="entry name" value="Ribonuclease H-like superfamily/Ribonuclease H"/>
    <property type="match status" value="1"/>
</dbReference>
<organism evidence="2 3">
    <name type="scientific">Amycolatopsis bartoniae</name>
    <dbReference type="NCBI Taxonomy" id="941986"/>
    <lineage>
        <taxon>Bacteria</taxon>
        <taxon>Bacillati</taxon>
        <taxon>Actinomycetota</taxon>
        <taxon>Actinomycetes</taxon>
        <taxon>Pseudonocardiales</taxon>
        <taxon>Pseudonocardiaceae</taxon>
        <taxon>Amycolatopsis</taxon>
    </lineage>
</organism>
<comment type="caution">
    <text evidence="2">The sequence shown here is derived from an EMBL/GenBank/DDBJ whole genome shotgun (WGS) entry which is preliminary data.</text>
</comment>
<dbReference type="Proteomes" id="UP000658656">
    <property type="component" value="Unassembled WGS sequence"/>
</dbReference>
<evidence type="ECO:0000313" key="3">
    <source>
        <dbReference type="Proteomes" id="UP000658656"/>
    </source>
</evidence>
<evidence type="ECO:0000313" key="2">
    <source>
        <dbReference type="EMBL" id="GHF83340.1"/>
    </source>
</evidence>
<proteinExistence type="predicted"/>
<dbReference type="PANTHER" id="PTHR46889:SF4">
    <property type="entry name" value="TRANSPOSASE INSO FOR INSERTION SEQUENCE ELEMENT IS911B-RELATED"/>
    <property type="match status" value="1"/>
</dbReference>
<dbReference type="AlphaFoldDB" id="A0A8H9J499"/>
<evidence type="ECO:0000259" key="1">
    <source>
        <dbReference type="PROSITE" id="PS50994"/>
    </source>
</evidence>
<dbReference type="PANTHER" id="PTHR46889">
    <property type="entry name" value="TRANSPOSASE INSF FOR INSERTION SEQUENCE IS3B-RELATED"/>
    <property type="match status" value="1"/>
</dbReference>
<accession>A0A8H9J499</accession>
<dbReference type="InterPro" id="IPR036397">
    <property type="entry name" value="RNaseH_sf"/>
</dbReference>
<name>A0A8H9J499_9PSEU</name>
<dbReference type="GO" id="GO:0003676">
    <property type="term" value="F:nucleic acid binding"/>
    <property type="evidence" value="ECO:0007669"/>
    <property type="project" value="InterPro"/>
</dbReference>
<gene>
    <name evidence="2" type="ORF">GCM10017566_66750</name>
</gene>
<feature type="domain" description="Integrase catalytic" evidence="1">
    <location>
        <begin position="1"/>
        <end position="121"/>
    </location>
</feature>
<dbReference type="InterPro" id="IPR050900">
    <property type="entry name" value="Transposase_IS3/IS150/IS904"/>
</dbReference>
<dbReference type="EMBL" id="BNAV01000016">
    <property type="protein sequence ID" value="GHF83340.1"/>
    <property type="molecule type" value="Genomic_DNA"/>
</dbReference>
<dbReference type="InterPro" id="IPR001584">
    <property type="entry name" value="Integrase_cat-core"/>
</dbReference>
<dbReference type="PROSITE" id="PS50994">
    <property type="entry name" value="INTEGRASE"/>
    <property type="match status" value="1"/>
</dbReference>
<protein>
    <recommendedName>
        <fullName evidence="1">Integrase catalytic domain-containing protein</fullName>
    </recommendedName>
</protein>
<dbReference type="Pfam" id="PF13683">
    <property type="entry name" value="rve_3"/>
    <property type="match status" value="1"/>
</dbReference>